<keyword evidence="6 8" id="KW-0862">Zinc</keyword>
<keyword evidence="5 8" id="KW-0378">Hydrolase</keyword>
<reference evidence="10 11" key="1">
    <citation type="submission" date="2018-07" db="EMBL/GenBank/DDBJ databases">
        <title>Corallincola holothuriorum sp. nov., a new facultative anaerobe isolated from sea cucumber Apostichopus japonicus.</title>
        <authorList>
            <person name="Xia H."/>
        </authorList>
    </citation>
    <scope>NUCLEOTIDE SEQUENCE [LARGE SCALE GENOMIC DNA]</scope>
    <source>
        <strain evidence="10 11">C4</strain>
    </source>
</reference>
<keyword evidence="3 8" id="KW-0819">tRNA processing</keyword>
<comment type="catalytic activity">
    <reaction evidence="7 8">
        <text>adenosine(34) in tRNA + H2O + H(+) = inosine(34) in tRNA + NH4(+)</text>
        <dbReference type="Rhea" id="RHEA:43168"/>
        <dbReference type="Rhea" id="RHEA-COMP:10373"/>
        <dbReference type="Rhea" id="RHEA-COMP:10374"/>
        <dbReference type="ChEBI" id="CHEBI:15377"/>
        <dbReference type="ChEBI" id="CHEBI:15378"/>
        <dbReference type="ChEBI" id="CHEBI:28938"/>
        <dbReference type="ChEBI" id="CHEBI:74411"/>
        <dbReference type="ChEBI" id="CHEBI:82852"/>
        <dbReference type="EC" id="3.5.4.33"/>
    </reaction>
</comment>
<feature type="binding site" evidence="8">
    <location>
        <position position="58"/>
    </location>
    <ligand>
        <name>Zn(2+)</name>
        <dbReference type="ChEBI" id="CHEBI:29105"/>
        <note>catalytic</note>
    </ligand>
</feature>
<evidence type="ECO:0000256" key="7">
    <source>
        <dbReference type="ARBA" id="ARBA00048045"/>
    </source>
</evidence>
<dbReference type="InterPro" id="IPR016192">
    <property type="entry name" value="APOBEC/CMP_deaminase_Zn-bd"/>
</dbReference>
<dbReference type="GO" id="GO:0002100">
    <property type="term" value="P:tRNA wobble adenosine to inosine editing"/>
    <property type="evidence" value="ECO:0007669"/>
    <property type="project" value="UniProtKB-UniRule"/>
</dbReference>
<dbReference type="InterPro" id="IPR002125">
    <property type="entry name" value="CMP_dCMP_dom"/>
</dbReference>
<dbReference type="PANTHER" id="PTHR11079:SF202">
    <property type="entry name" value="TRNA-SPECIFIC ADENOSINE DEAMINASE"/>
    <property type="match status" value="1"/>
</dbReference>
<dbReference type="PROSITE" id="PS00903">
    <property type="entry name" value="CYT_DCMP_DEAMINASES_1"/>
    <property type="match status" value="1"/>
</dbReference>
<sequence length="171" mass="18377">MSEISNEIHEKFMRRALALAAHAEALGEVPVGAVVVYRGEVIAEGWNQQILNNDPTAHAEVMALQAAGRAIGNYRLLDTQLYVTLEPCVMCAGAMVHGRVGQLIFGAADLKTGAAGSIMDITRHGNLNHQIEVVAGVLAGECSEQLSGFFRKRRAAKRAEKLARQQQSAAD</sequence>
<feature type="binding site" evidence="8">
    <location>
        <position position="88"/>
    </location>
    <ligand>
        <name>Zn(2+)</name>
        <dbReference type="ChEBI" id="CHEBI:29105"/>
        <note>catalytic</note>
    </ligand>
</feature>
<evidence type="ECO:0000256" key="5">
    <source>
        <dbReference type="ARBA" id="ARBA00022801"/>
    </source>
</evidence>
<keyword evidence="11" id="KW-1185">Reference proteome</keyword>
<gene>
    <name evidence="8" type="primary">tadA</name>
    <name evidence="10" type="ORF">DU002_17820</name>
</gene>
<evidence type="ECO:0000313" key="11">
    <source>
        <dbReference type="Proteomes" id="UP000252558"/>
    </source>
</evidence>
<dbReference type="InterPro" id="IPR028883">
    <property type="entry name" value="tRNA_aden_deaminase"/>
</dbReference>
<organism evidence="10 11">
    <name type="scientific">Corallincola holothuriorum</name>
    <dbReference type="NCBI Taxonomy" id="2282215"/>
    <lineage>
        <taxon>Bacteria</taxon>
        <taxon>Pseudomonadati</taxon>
        <taxon>Pseudomonadota</taxon>
        <taxon>Gammaproteobacteria</taxon>
        <taxon>Alteromonadales</taxon>
        <taxon>Psychromonadaceae</taxon>
        <taxon>Corallincola</taxon>
    </lineage>
</organism>
<dbReference type="AlphaFoldDB" id="A0A368N525"/>
<accession>A0A368N525</accession>
<evidence type="ECO:0000259" key="9">
    <source>
        <dbReference type="PROSITE" id="PS51747"/>
    </source>
</evidence>
<comment type="caution">
    <text evidence="10">The sequence shown here is derived from an EMBL/GenBank/DDBJ whole genome shotgun (WGS) entry which is preliminary data.</text>
</comment>
<evidence type="ECO:0000313" key="10">
    <source>
        <dbReference type="EMBL" id="RCU44615.1"/>
    </source>
</evidence>
<proteinExistence type="inferred from homology"/>
<dbReference type="NCBIfam" id="NF008113">
    <property type="entry name" value="PRK10860.1"/>
    <property type="match status" value="1"/>
</dbReference>
<dbReference type="GO" id="GO:0008270">
    <property type="term" value="F:zinc ion binding"/>
    <property type="evidence" value="ECO:0007669"/>
    <property type="project" value="UniProtKB-UniRule"/>
</dbReference>
<dbReference type="FunFam" id="3.40.140.10:FF:000005">
    <property type="entry name" value="tRNA-specific adenosine deaminase"/>
    <property type="match status" value="1"/>
</dbReference>
<dbReference type="PANTHER" id="PTHR11079">
    <property type="entry name" value="CYTOSINE DEAMINASE FAMILY MEMBER"/>
    <property type="match status" value="1"/>
</dbReference>
<dbReference type="EC" id="3.5.4.33" evidence="8"/>
<dbReference type="HAMAP" id="MF_00972">
    <property type="entry name" value="tRNA_aden_deaminase"/>
    <property type="match status" value="1"/>
</dbReference>
<dbReference type="Gene3D" id="3.40.140.10">
    <property type="entry name" value="Cytidine Deaminase, domain 2"/>
    <property type="match status" value="1"/>
</dbReference>
<dbReference type="PROSITE" id="PS51747">
    <property type="entry name" value="CYT_DCMP_DEAMINASES_2"/>
    <property type="match status" value="1"/>
</dbReference>
<dbReference type="SUPFAM" id="SSF53927">
    <property type="entry name" value="Cytidine deaminase-like"/>
    <property type="match status" value="1"/>
</dbReference>
<dbReference type="CDD" id="cd01285">
    <property type="entry name" value="nucleoside_deaminase"/>
    <property type="match status" value="1"/>
</dbReference>
<dbReference type="Proteomes" id="UP000252558">
    <property type="component" value="Unassembled WGS sequence"/>
</dbReference>
<feature type="binding site" evidence="8">
    <location>
        <position position="91"/>
    </location>
    <ligand>
        <name>Zn(2+)</name>
        <dbReference type="ChEBI" id="CHEBI:29105"/>
        <note>catalytic</note>
    </ligand>
</feature>
<dbReference type="OrthoDB" id="9802676at2"/>
<evidence type="ECO:0000256" key="4">
    <source>
        <dbReference type="ARBA" id="ARBA00022723"/>
    </source>
</evidence>
<dbReference type="RefSeq" id="WP_114339805.1">
    <property type="nucleotide sequence ID" value="NZ_QPID01000013.1"/>
</dbReference>
<comment type="function">
    <text evidence="8">Catalyzes the deamination of adenosine to inosine at the wobble position 34 of tRNA(Arg2).</text>
</comment>
<evidence type="ECO:0000256" key="1">
    <source>
        <dbReference type="ARBA" id="ARBA00010669"/>
    </source>
</evidence>
<keyword evidence="4 8" id="KW-0479">Metal-binding</keyword>
<name>A0A368N525_9GAMM</name>
<comment type="subunit">
    <text evidence="2 8">Homodimer.</text>
</comment>
<dbReference type="GO" id="GO:0052717">
    <property type="term" value="F:tRNA-specific adenosine-34 deaminase activity"/>
    <property type="evidence" value="ECO:0007669"/>
    <property type="project" value="UniProtKB-UniRule"/>
</dbReference>
<evidence type="ECO:0000256" key="3">
    <source>
        <dbReference type="ARBA" id="ARBA00022694"/>
    </source>
</evidence>
<comment type="cofactor">
    <cofactor evidence="8">
        <name>Zn(2+)</name>
        <dbReference type="ChEBI" id="CHEBI:29105"/>
    </cofactor>
    <text evidence="8">Binds 1 zinc ion per subunit.</text>
</comment>
<feature type="domain" description="CMP/dCMP-type deaminase" evidence="9">
    <location>
        <begin position="7"/>
        <end position="134"/>
    </location>
</feature>
<protein>
    <recommendedName>
        <fullName evidence="8">tRNA-specific adenosine deaminase</fullName>
        <ecNumber evidence="8">3.5.4.33</ecNumber>
    </recommendedName>
</protein>
<dbReference type="InterPro" id="IPR016193">
    <property type="entry name" value="Cytidine_deaminase-like"/>
</dbReference>
<evidence type="ECO:0000256" key="6">
    <source>
        <dbReference type="ARBA" id="ARBA00022833"/>
    </source>
</evidence>
<comment type="similarity">
    <text evidence="1">Belongs to the cytidine and deoxycytidylate deaminase family. ADAT2 subfamily.</text>
</comment>
<dbReference type="EMBL" id="QPID01000013">
    <property type="protein sequence ID" value="RCU44615.1"/>
    <property type="molecule type" value="Genomic_DNA"/>
</dbReference>
<dbReference type="Pfam" id="PF00383">
    <property type="entry name" value="dCMP_cyt_deam_1"/>
    <property type="match status" value="1"/>
</dbReference>
<evidence type="ECO:0000256" key="2">
    <source>
        <dbReference type="ARBA" id="ARBA00011738"/>
    </source>
</evidence>
<feature type="active site" description="Proton donor" evidence="8">
    <location>
        <position position="60"/>
    </location>
</feature>
<evidence type="ECO:0000256" key="8">
    <source>
        <dbReference type="HAMAP-Rule" id="MF_00972"/>
    </source>
</evidence>